<evidence type="ECO:0000313" key="3">
    <source>
        <dbReference type="Proteomes" id="UP000238479"/>
    </source>
</evidence>
<dbReference type="Proteomes" id="UP000238479">
    <property type="component" value="Chromosome 2"/>
</dbReference>
<dbReference type="GO" id="GO:0004143">
    <property type="term" value="F:ATP-dependent diacylglycerol kinase activity"/>
    <property type="evidence" value="ECO:0007669"/>
    <property type="project" value="UniProtKB-EC"/>
</dbReference>
<dbReference type="STRING" id="74649.A0A2P6S0B6"/>
<gene>
    <name evidence="2" type="ORF">RchiOBHm_Chr2g0151941</name>
</gene>
<protein>
    <submittedName>
        <fullName evidence="2">Putative diacylglycerol kinase (ATP)</fullName>
        <ecNumber evidence="2">2.7.1.107</ecNumber>
    </submittedName>
</protein>
<dbReference type="EMBL" id="PDCK01000040">
    <property type="protein sequence ID" value="PRQ52111.1"/>
    <property type="molecule type" value="Genomic_DNA"/>
</dbReference>
<name>A0A2P6S0B6_ROSCH</name>
<sequence length="201" mass="23188">MFFSFYFCEIHSCCLCDWKFNQVFVFYYYFLLNLSIKIFLVDEIELQRGLSSSFIDDGYLEIIGSKDDLLSQKKRWIRLDQVREIRFKFIEDSVEVVNMMIDGVLWKKTPLDGLVEIEISYNCQVNILVKQDYSARSIHDSSQPCGSETADDDNAEGRKKSGGASTSSFLIDDNELEEKSQGHKKIGAASSFKIFEEDDIN</sequence>
<accession>A0A2P6S0B6</accession>
<keyword evidence="3" id="KW-1185">Reference proteome</keyword>
<keyword evidence="2" id="KW-0418">Kinase</keyword>
<feature type="region of interest" description="Disordered" evidence="1">
    <location>
        <begin position="138"/>
        <end position="185"/>
    </location>
</feature>
<reference evidence="2 3" key="1">
    <citation type="journal article" date="2018" name="Nat. Genet.">
        <title>The Rosa genome provides new insights in the design of modern roses.</title>
        <authorList>
            <person name="Bendahmane M."/>
        </authorList>
    </citation>
    <scope>NUCLEOTIDE SEQUENCE [LARGE SCALE GENOMIC DNA]</scope>
    <source>
        <strain evidence="3">cv. Old Blush</strain>
    </source>
</reference>
<evidence type="ECO:0000256" key="1">
    <source>
        <dbReference type="SAM" id="MobiDB-lite"/>
    </source>
</evidence>
<proteinExistence type="predicted"/>
<dbReference type="AlphaFoldDB" id="A0A2P6S0B6"/>
<dbReference type="Gramene" id="PRQ52111">
    <property type="protein sequence ID" value="PRQ52111"/>
    <property type="gene ID" value="RchiOBHm_Chr2g0151941"/>
</dbReference>
<comment type="caution">
    <text evidence="2">The sequence shown here is derived from an EMBL/GenBank/DDBJ whole genome shotgun (WGS) entry which is preliminary data.</text>
</comment>
<keyword evidence="2" id="KW-0808">Transferase</keyword>
<evidence type="ECO:0000313" key="2">
    <source>
        <dbReference type="EMBL" id="PRQ52111.1"/>
    </source>
</evidence>
<organism evidence="2 3">
    <name type="scientific">Rosa chinensis</name>
    <name type="common">China rose</name>
    <dbReference type="NCBI Taxonomy" id="74649"/>
    <lineage>
        <taxon>Eukaryota</taxon>
        <taxon>Viridiplantae</taxon>
        <taxon>Streptophyta</taxon>
        <taxon>Embryophyta</taxon>
        <taxon>Tracheophyta</taxon>
        <taxon>Spermatophyta</taxon>
        <taxon>Magnoliopsida</taxon>
        <taxon>eudicotyledons</taxon>
        <taxon>Gunneridae</taxon>
        <taxon>Pentapetalae</taxon>
        <taxon>rosids</taxon>
        <taxon>fabids</taxon>
        <taxon>Rosales</taxon>
        <taxon>Rosaceae</taxon>
        <taxon>Rosoideae</taxon>
        <taxon>Rosoideae incertae sedis</taxon>
        <taxon>Rosa</taxon>
    </lineage>
</organism>
<dbReference type="EC" id="2.7.1.107" evidence="2"/>